<keyword evidence="4" id="KW-1185">Reference proteome</keyword>
<organism evidence="2 4">
    <name type="scientific">Didymodactylos carnosus</name>
    <dbReference type="NCBI Taxonomy" id="1234261"/>
    <lineage>
        <taxon>Eukaryota</taxon>
        <taxon>Metazoa</taxon>
        <taxon>Spiralia</taxon>
        <taxon>Gnathifera</taxon>
        <taxon>Rotifera</taxon>
        <taxon>Eurotatoria</taxon>
        <taxon>Bdelloidea</taxon>
        <taxon>Philodinida</taxon>
        <taxon>Philodinidae</taxon>
        <taxon>Didymodactylos</taxon>
    </lineage>
</organism>
<evidence type="ECO:0000256" key="1">
    <source>
        <dbReference type="SAM" id="MobiDB-lite"/>
    </source>
</evidence>
<evidence type="ECO:0000313" key="4">
    <source>
        <dbReference type="Proteomes" id="UP000663829"/>
    </source>
</evidence>
<comment type="caution">
    <text evidence="2">The sequence shown here is derived from an EMBL/GenBank/DDBJ whole genome shotgun (WGS) entry which is preliminary data.</text>
</comment>
<feature type="non-terminal residue" evidence="2">
    <location>
        <position position="1"/>
    </location>
</feature>
<dbReference type="AlphaFoldDB" id="A0A815RLB8"/>
<feature type="region of interest" description="Disordered" evidence="1">
    <location>
        <begin position="128"/>
        <end position="177"/>
    </location>
</feature>
<feature type="region of interest" description="Disordered" evidence="1">
    <location>
        <begin position="39"/>
        <end position="100"/>
    </location>
</feature>
<dbReference type="EMBL" id="CAJNOQ010020981">
    <property type="protein sequence ID" value="CAF1478794.1"/>
    <property type="molecule type" value="Genomic_DNA"/>
</dbReference>
<feature type="compositionally biased region" description="Basic residues" evidence="1">
    <location>
        <begin position="129"/>
        <end position="139"/>
    </location>
</feature>
<dbReference type="EMBL" id="CAJOBC010086457">
    <property type="protein sequence ID" value="CAF4344227.1"/>
    <property type="molecule type" value="Genomic_DNA"/>
</dbReference>
<gene>
    <name evidence="2" type="ORF">GPM918_LOCUS35745</name>
    <name evidence="3" type="ORF">SRO942_LOCUS36468</name>
</gene>
<protein>
    <submittedName>
        <fullName evidence="2">Uncharacterized protein</fullName>
    </submittedName>
</protein>
<feature type="compositionally biased region" description="Basic residues" evidence="1">
    <location>
        <begin position="167"/>
        <end position="177"/>
    </location>
</feature>
<feature type="compositionally biased region" description="Polar residues" evidence="1">
    <location>
        <begin position="61"/>
        <end position="76"/>
    </location>
</feature>
<feature type="compositionally biased region" description="Basic and acidic residues" evidence="1">
    <location>
        <begin position="77"/>
        <end position="100"/>
    </location>
</feature>
<feature type="compositionally biased region" description="Basic and acidic residues" evidence="1">
    <location>
        <begin position="42"/>
        <end position="53"/>
    </location>
</feature>
<reference evidence="2" key="1">
    <citation type="submission" date="2021-02" db="EMBL/GenBank/DDBJ databases">
        <authorList>
            <person name="Nowell W R."/>
        </authorList>
    </citation>
    <scope>NUCLEOTIDE SEQUENCE</scope>
</reference>
<evidence type="ECO:0000313" key="2">
    <source>
        <dbReference type="EMBL" id="CAF1478794.1"/>
    </source>
</evidence>
<evidence type="ECO:0000313" key="3">
    <source>
        <dbReference type="EMBL" id="CAF4344227.1"/>
    </source>
</evidence>
<sequence>TTIRLLYSIIFDDKGTASNSTRKLLNEWDIKITSKVPQIKATDQEQQKTEESSPAKIVKSPLSSSGYSINCSNTNYQKEKQSTVTDENKSKRKADNIDSVQDVEKIDLSGKKMKSDTTTSSTTIINSIQKKKMTGKRHSTGISNIFIDSDGEQDETSTQSKVAEKVHQRKRRPVNYR</sequence>
<proteinExistence type="predicted"/>
<accession>A0A815RLB8</accession>
<name>A0A815RLB8_9BILA</name>
<dbReference type="Proteomes" id="UP000681722">
    <property type="component" value="Unassembled WGS sequence"/>
</dbReference>
<dbReference type="Proteomes" id="UP000663829">
    <property type="component" value="Unassembled WGS sequence"/>
</dbReference>